<protein>
    <submittedName>
        <fullName evidence="9">TRAP transporter large permease</fullName>
    </submittedName>
</protein>
<evidence type="ECO:0000256" key="1">
    <source>
        <dbReference type="ARBA" id="ARBA00004429"/>
    </source>
</evidence>
<keyword evidence="4 7" id="KW-0812">Transmembrane</keyword>
<dbReference type="InterPro" id="IPR004681">
    <property type="entry name" value="TRAP_DctM"/>
</dbReference>
<comment type="caution">
    <text evidence="9">The sequence shown here is derived from an EMBL/GenBank/DDBJ whole genome shotgun (WGS) entry which is preliminary data.</text>
</comment>
<feature type="transmembrane region" description="Helical" evidence="7">
    <location>
        <begin position="301"/>
        <end position="321"/>
    </location>
</feature>
<feature type="transmembrane region" description="Helical" evidence="7">
    <location>
        <begin position="427"/>
        <end position="448"/>
    </location>
</feature>
<evidence type="ECO:0000256" key="2">
    <source>
        <dbReference type="ARBA" id="ARBA00022475"/>
    </source>
</evidence>
<dbReference type="GO" id="GO:0005886">
    <property type="term" value="C:plasma membrane"/>
    <property type="evidence" value="ECO:0007669"/>
    <property type="project" value="UniProtKB-SubCell"/>
</dbReference>
<feature type="transmembrane region" description="Helical" evidence="7">
    <location>
        <begin position="262"/>
        <end position="281"/>
    </location>
</feature>
<feature type="transmembrane region" description="Helical" evidence="7">
    <location>
        <begin position="238"/>
        <end position="256"/>
    </location>
</feature>
<keyword evidence="6 7" id="KW-0472">Membrane</keyword>
<dbReference type="Pfam" id="PF06808">
    <property type="entry name" value="DctM"/>
    <property type="match status" value="1"/>
</dbReference>
<dbReference type="InterPro" id="IPR010656">
    <property type="entry name" value="DctM"/>
</dbReference>
<dbReference type="AlphaFoldDB" id="A0A7C2K4A2"/>
<proteinExistence type="predicted"/>
<dbReference type="NCBIfam" id="TIGR00786">
    <property type="entry name" value="dctM"/>
    <property type="match status" value="1"/>
</dbReference>
<evidence type="ECO:0000259" key="8">
    <source>
        <dbReference type="Pfam" id="PF06808"/>
    </source>
</evidence>
<sequence>MQSISYWIFGLHCVREDRMPPELVGIIGIGILIFLLACGMPVALSMMLSGFVGTIFFTSLKAALSKLSIETFASVKSYSLSVIPLFLFMGQLLSYSGLAKDIYSVGNMWIGRIRAGLAHSAICASAIFGMVCGSIIGTAVTICSVALPQMRSYGYKEAFSAACIASSAGLGVLIPPSTLLILYGILTLEPIGKLLIAGIIPGMILTILLMATTWIWVKVNPKLAPQTPLEEISFKDRILATSKISPVIFLFLMVIGGIYRGIFSPTEGAAVGAFWAFVFSLTRKEFTYKAFSNALIDSIRVTAMIFLIIIGANIFGTFMAMSKIPTEAVELVNKLHLNKYLVIMLIYMFYIILGTFMEGLAIMVLTLPVVYPLILSLGFNGIWFGPIMVILLAIGTITPPVGLIVYIVVGQAKDISMSEIFRCTTPYIVAMVICLLVLTCFPSLVTFLPDLMKG</sequence>
<feature type="transmembrane region" description="Helical" evidence="7">
    <location>
        <begin position="195"/>
        <end position="217"/>
    </location>
</feature>
<name>A0A7C2K4A2_UNCW3</name>
<feature type="transmembrane region" description="Helical" evidence="7">
    <location>
        <begin position="382"/>
        <end position="407"/>
    </location>
</feature>
<evidence type="ECO:0000256" key="6">
    <source>
        <dbReference type="ARBA" id="ARBA00023136"/>
    </source>
</evidence>
<evidence type="ECO:0000256" key="7">
    <source>
        <dbReference type="SAM" id="Phobius"/>
    </source>
</evidence>
<organism evidence="9">
    <name type="scientific">candidate division WOR-3 bacterium</name>
    <dbReference type="NCBI Taxonomy" id="2052148"/>
    <lineage>
        <taxon>Bacteria</taxon>
        <taxon>Bacteria division WOR-3</taxon>
    </lineage>
</organism>
<dbReference type="PIRSF" id="PIRSF006066">
    <property type="entry name" value="HI0050"/>
    <property type="match status" value="1"/>
</dbReference>
<evidence type="ECO:0000313" key="9">
    <source>
        <dbReference type="EMBL" id="HEN27509.1"/>
    </source>
</evidence>
<dbReference type="PANTHER" id="PTHR33362:SF5">
    <property type="entry name" value="C4-DICARBOXYLATE TRAP TRANSPORTER LARGE PERMEASE PROTEIN DCTM"/>
    <property type="match status" value="1"/>
</dbReference>
<evidence type="ECO:0000256" key="3">
    <source>
        <dbReference type="ARBA" id="ARBA00022519"/>
    </source>
</evidence>
<feature type="transmembrane region" description="Helical" evidence="7">
    <location>
        <begin position="24"/>
        <end position="57"/>
    </location>
</feature>
<feature type="transmembrane region" description="Helical" evidence="7">
    <location>
        <begin position="341"/>
        <end position="370"/>
    </location>
</feature>
<keyword evidence="5 7" id="KW-1133">Transmembrane helix</keyword>
<dbReference type="GO" id="GO:0022857">
    <property type="term" value="F:transmembrane transporter activity"/>
    <property type="evidence" value="ECO:0007669"/>
    <property type="project" value="TreeGrafter"/>
</dbReference>
<feature type="transmembrane region" description="Helical" evidence="7">
    <location>
        <begin position="159"/>
        <end position="183"/>
    </location>
</feature>
<keyword evidence="3" id="KW-0997">Cell inner membrane</keyword>
<dbReference type="PANTHER" id="PTHR33362">
    <property type="entry name" value="SIALIC ACID TRAP TRANSPORTER PERMEASE PROTEIN SIAT-RELATED"/>
    <property type="match status" value="1"/>
</dbReference>
<reference evidence="9" key="1">
    <citation type="journal article" date="2020" name="mSystems">
        <title>Genome- and Community-Level Interaction Insights into Carbon Utilization and Element Cycling Functions of Hydrothermarchaeota in Hydrothermal Sediment.</title>
        <authorList>
            <person name="Zhou Z."/>
            <person name="Liu Y."/>
            <person name="Xu W."/>
            <person name="Pan J."/>
            <person name="Luo Z.H."/>
            <person name="Li M."/>
        </authorList>
    </citation>
    <scope>NUCLEOTIDE SEQUENCE [LARGE SCALE GENOMIC DNA]</scope>
    <source>
        <strain evidence="9">SpSt-34</strain>
    </source>
</reference>
<feature type="transmembrane region" description="Helical" evidence="7">
    <location>
        <begin position="118"/>
        <end position="147"/>
    </location>
</feature>
<comment type="subcellular location">
    <subcellularLocation>
        <location evidence="1">Cell inner membrane</location>
        <topology evidence="1">Multi-pass membrane protein</topology>
    </subcellularLocation>
</comment>
<accession>A0A7C2K4A2</accession>
<gene>
    <name evidence="9" type="ORF">ENQ77_02355</name>
</gene>
<evidence type="ECO:0000256" key="5">
    <source>
        <dbReference type="ARBA" id="ARBA00022989"/>
    </source>
</evidence>
<keyword evidence="2" id="KW-1003">Cell membrane</keyword>
<evidence type="ECO:0000256" key="4">
    <source>
        <dbReference type="ARBA" id="ARBA00022692"/>
    </source>
</evidence>
<dbReference type="EMBL" id="DSOL01000066">
    <property type="protein sequence ID" value="HEN27509.1"/>
    <property type="molecule type" value="Genomic_DNA"/>
</dbReference>
<feature type="transmembrane region" description="Helical" evidence="7">
    <location>
        <begin position="78"/>
        <end position="98"/>
    </location>
</feature>
<feature type="domain" description="TRAP C4-dicarboxylate transport system permease DctM subunit" evidence="8">
    <location>
        <begin position="29"/>
        <end position="443"/>
    </location>
</feature>